<gene>
    <name evidence="1" type="ORF">C436_20343</name>
    <name evidence="2" type="ORF">KDQ40_18990</name>
</gene>
<evidence type="ECO:0000313" key="1">
    <source>
        <dbReference type="EMBL" id="EMA08752.1"/>
    </source>
</evidence>
<geneLocation type="plasmid" evidence="2 4">
    <name>pHsi540</name>
</geneLocation>
<keyword evidence="2" id="KW-0614">Plasmid</keyword>
<dbReference type="EMBL" id="AOLR01000057">
    <property type="protein sequence ID" value="EMA08752.1"/>
    <property type="molecule type" value="Genomic_DNA"/>
</dbReference>
<accession>M0JHZ9</accession>
<dbReference type="Proteomes" id="UP000011659">
    <property type="component" value="Unassembled WGS sequence"/>
</dbReference>
<dbReference type="OrthoDB" id="100846at2157"/>
<dbReference type="EMBL" id="CP073368">
    <property type="protein sequence ID" value="QUJ74050.1"/>
    <property type="molecule type" value="Genomic_DNA"/>
</dbReference>
<organism evidence="1 3">
    <name type="scientific">Haloarcula marismortui ATCC 33800</name>
    <dbReference type="NCBI Taxonomy" id="662476"/>
    <lineage>
        <taxon>Archaea</taxon>
        <taxon>Methanobacteriati</taxon>
        <taxon>Methanobacteriota</taxon>
        <taxon>Stenosarchaea group</taxon>
        <taxon>Halobacteria</taxon>
        <taxon>Halobacteriales</taxon>
        <taxon>Haloarculaceae</taxon>
        <taxon>Haloarcula</taxon>
    </lineage>
</organism>
<proteinExistence type="predicted"/>
<name>M0JHZ9_9EURY</name>
<evidence type="ECO:0000313" key="3">
    <source>
        <dbReference type="Proteomes" id="UP000011659"/>
    </source>
</evidence>
<dbReference type="AlphaFoldDB" id="M0JHZ9"/>
<keyword evidence="3" id="KW-1185">Reference proteome</keyword>
<dbReference type="InterPro" id="IPR017850">
    <property type="entry name" value="Alkaline_phosphatase_core_sf"/>
</dbReference>
<sequence>MDLDIVRANLRNHWNDLDWWRDIAMPFAVRATLVQPYFRYVHGNNGIDVFEEDWDNLLILDACRYDMFAAHNTLKGDLQQRVSKGSNTAEFLQRNFGGKTFDDTVYVTANPQVDVRLDEPFYETVSVWRDHWDEDFNTVRPEAMAEAILDTQERFPNKRIIAHFVQPHYPFIGEFGRALVDDQAGIELSKRQATGETAESDHYNIWDLLQRGVVSEADVWKGYTENLRLALERVETLLDDLFGRTVVTSDHGNLVGERPTPCPVPFRMYGHPPSVYADALVTVPWLVVESETRPDIVEGVAAGEREGETANEDDAEDQLRALGYL</sequence>
<evidence type="ECO:0000313" key="4">
    <source>
        <dbReference type="Proteomes" id="UP000682967"/>
    </source>
</evidence>
<dbReference type="KEGG" id="hsin:KDQ40_18990"/>
<evidence type="ECO:0008006" key="5">
    <source>
        <dbReference type="Google" id="ProtNLM"/>
    </source>
</evidence>
<reference evidence="2" key="2">
    <citation type="submission" date="2021-04" db="EMBL/GenBank/DDBJ databases">
        <title>Complete Genome sequence and Methylome Analysis of the Haloarchaeon Haloarcula sinaiiensis.</title>
        <authorList>
            <person name="Fomenkov A."/>
            <person name="DasSarma P."/>
            <person name="DasSarma S."/>
            <person name="Roberts R.J."/>
        </authorList>
    </citation>
    <scope>NUCLEOTIDE SEQUENCE</scope>
    <source>
        <strain evidence="2">ATCC 33800</strain>
        <plasmid evidence="2">pHsi540</plasmid>
    </source>
</reference>
<dbReference type="Proteomes" id="UP000682967">
    <property type="component" value="Plasmid pHsi540"/>
</dbReference>
<reference evidence="1 3" key="1">
    <citation type="journal article" date="2014" name="PLoS Genet.">
        <title>Phylogenetically driven sequencing of extremely halophilic archaea reveals strategies for static and dynamic osmo-response.</title>
        <authorList>
            <person name="Becker E.A."/>
            <person name="Seitzer P.M."/>
            <person name="Tritt A."/>
            <person name="Larsen D."/>
            <person name="Krusor M."/>
            <person name="Yao A.I."/>
            <person name="Wu D."/>
            <person name="Madern D."/>
            <person name="Eisen J.A."/>
            <person name="Darling A.E."/>
            <person name="Facciotti M.T."/>
        </authorList>
    </citation>
    <scope>NUCLEOTIDE SEQUENCE [LARGE SCALE GENOMIC DNA]</scope>
    <source>
        <strain evidence="1 3">ATCC 33800</strain>
    </source>
</reference>
<dbReference type="RefSeq" id="WP_004966691.1">
    <property type="nucleotide sequence ID" value="NZ_AOLR01000057.1"/>
</dbReference>
<dbReference type="SUPFAM" id="SSF53649">
    <property type="entry name" value="Alkaline phosphatase-like"/>
    <property type="match status" value="1"/>
</dbReference>
<dbReference type="PATRIC" id="fig|662476.7.peg.4049"/>
<protein>
    <recommendedName>
        <fullName evidence="5">PglZ domain-containing protein</fullName>
    </recommendedName>
</protein>
<evidence type="ECO:0000313" key="2">
    <source>
        <dbReference type="EMBL" id="QUJ74050.1"/>
    </source>
</evidence>
<dbReference type="GeneID" id="64825088"/>